<reference evidence="2" key="1">
    <citation type="submission" date="2022-11" db="UniProtKB">
        <authorList>
            <consortium name="WormBaseParasite"/>
        </authorList>
    </citation>
    <scope>IDENTIFICATION</scope>
</reference>
<accession>A0AC35FYB8</accession>
<organism evidence="1 2">
    <name type="scientific">Panagrolaimus sp. PS1159</name>
    <dbReference type="NCBI Taxonomy" id="55785"/>
    <lineage>
        <taxon>Eukaryota</taxon>
        <taxon>Metazoa</taxon>
        <taxon>Ecdysozoa</taxon>
        <taxon>Nematoda</taxon>
        <taxon>Chromadorea</taxon>
        <taxon>Rhabditida</taxon>
        <taxon>Tylenchina</taxon>
        <taxon>Panagrolaimomorpha</taxon>
        <taxon>Panagrolaimoidea</taxon>
        <taxon>Panagrolaimidae</taxon>
        <taxon>Panagrolaimus</taxon>
    </lineage>
</organism>
<proteinExistence type="predicted"/>
<dbReference type="Proteomes" id="UP000887580">
    <property type="component" value="Unplaced"/>
</dbReference>
<sequence>MLKLILFFVSISFVISLPLNISKLTKNEKSKVCPWGFESSVFGDNRCYIFHEFPLNYYNSEEFCEGYGATLATVSNGDINQFISETTKSTFDPDGEKSYWLGAQNLVTPNQWKWVDGSLLNGFENWNLGEPINATEERCLSGKVGSGKWFASICYSEKPAVCVYSKVSENPKPTPPHSTAPPLTPSATSAPPPTKYVPTTQRPTPAAPTTETSNPCKVKGWEYFQRTNLCYFLKEATNFYYDETFCQQQSGHLASIHDFKENEFIIEIVETKSKNASNILILMGLHQYKENQNSWSWSDSTLLDYSIWDSKTLITNTTRCAVINADQNDLNGYRHWKYSVCDDKKIQYSVCKRPLS</sequence>
<evidence type="ECO:0000313" key="2">
    <source>
        <dbReference type="WBParaSite" id="PS1159_v2.g2214.t1"/>
    </source>
</evidence>
<dbReference type="WBParaSite" id="PS1159_v2.g2214.t1">
    <property type="protein sequence ID" value="PS1159_v2.g2214.t1"/>
    <property type="gene ID" value="PS1159_v2.g2214"/>
</dbReference>
<evidence type="ECO:0000313" key="1">
    <source>
        <dbReference type="Proteomes" id="UP000887580"/>
    </source>
</evidence>
<protein>
    <submittedName>
        <fullName evidence="2">C-type lectin domain-containing protein</fullName>
    </submittedName>
</protein>
<name>A0AC35FYB8_9BILA</name>